<comment type="caution">
    <text evidence="3">The sequence shown here is derived from an EMBL/GenBank/DDBJ whole genome shotgun (WGS) entry which is preliminary data.</text>
</comment>
<gene>
    <name evidence="3" type="ORF">EAH76_05425</name>
</gene>
<dbReference type="InterPro" id="IPR050816">
    <property type="entry name" value="Flavin-dep_Halogenase_NPB"/>
</dbReference>
<feature type="binding site" evidence="2">
    <location>
        <position position="116"/>
    </location>
    <ligand>
        <name>7-chloro-L-tryptophan</name>
        <dbReference type="ChEBI" id="CHEBI:58713"/>
    </ligand>
</feature>
<keyword evidence="2" id="KW-0547">Nucleotide-binding</keyword>
<evidence type="ECO:0000256" key="2">
    <source>
        <dbReference type="PIRSR" id="PIRSR011396-2"/>
    </source>
</evidence>
<evidence type="ECO:0000313" key="4">
    <source>
        <dbReference type="Proteomes" id="UP000319931"/>
    </source>
</evidence>
<organism evidence="3 4">
    <name type="scientific">Sphingomonas glacialis</name>
    <dbReference type="NCBI Taxonomy" id="658225"/>
    <lineage>
        <taxon>Bacteria</taxon>
        <taxon>Pseudomonadati</taxon>
        <taxon>Pseudomonadota</taxon>
        <taxon>Alphaproteobacteria</taxon>
        <taxon>Sphingomonadales</taxon>
        <taxon>Sphingomonadaceae</taxon>
        <taxon>Sphingomonas</taxon>
    </lineage>
</organism>
<feature type="binding site" evidence="2">
    <location>
        <position position="224"/>
    </location>
    <ligand>
        <name>FAD</name>
        <dbReference type="ChEBI" id="CHEBI:57692"/>
    </ligand>
</feature>
<dbReference type="GO" id="GO:0004497">
    <property type="term" value="F:monooxygenase activity"/>
    <property type="evidence" value="ECO:0007669"/>
    <property type="project" value="InterPro"/>
</dbReference>
<feature type="binding site" evidence="2">
    <location>
        <position position="373"/>
    </location>
    <ligand>
        <name>FAD</name>
        <dbReference type="ChEBI" id="CHEBI:57692"/>
    </ligand>
</feature>
<dbReference type="EMBL" id="RCZC01000002">
    <property type="protein sequence ID" value="TPG54136.1"/>
    <property type="molecule type" value="Genomic_DNA"/>
</dbReference>
<dbReference type="OrthoDB" id="462203at2"/>
<dbReference type="Proteomes" id="UP000319931">
    <property type="component" value="Unassembled WGS sequence"/>
</dbReference>
<reference evidence="3 4" key="1">
    <citation type="journal article" date="2019" name="Environ. Microbiol.">
        <title>Species interactions and distinct microbial communities in high Arctic permafrost affected cryosols are associated with the CH4 and CO2 gas fluxes.</title>
        <authorList>
            <person name="Altshuler I."/>
            <person name="Hamel J."/>
            <person name="Turney S."/>
            <person name="Magnuson E."/>
            <person name="Levesque R."/>
            <person name="Greer C."/>
            <person name="Whyte L.G."/>
        </authorList>
    </citation>
    <scope>NUCLEOTIDE SEQUENCE [LARGE SCALE GENOMIC DNA]</scope>
    <source>
        <strain evidence="3 4">E6.1</strain>
    </source>
</reference>
<feature type="active site" evidence="1">
    <location>
        <position position="116"/>
    </location>
</feature>
<dbReference type="PANTHER" id="PTHR43747">
    <property type="entry name" value="FAD-BINDING PROTEIN"/>
    <property type="match status" value="1"/>
</dbReference>
<dbReference type="InterPro" id="IPR033856">
    <property type="entry name" value="Trp_halogen"/>
</dbReference>
<evidence type="ECO:0000313" key="3">
    <source>
        <dbReference type="EMBL" id="TPG54136.1"/>
    </source>
</evidence>
<dbReference type="AlphaFoldDB" id="A0A502FYN1"/>
<dbReference type="Gene3D" id="3.50.50.60">
    <property type="entry name" value="FAD/NAD(P)-binding domain"/>
    <property type="match status" value="1"/>
</dbReference>
<keyword evidence="4" id="KW-1185">Reference proteome</keyword>
<dbReference type="InterPro" id="IPR006905">
    <property type="entry name" value="Flavin_halogenase"/>
</dbReference>
<dbReference type="Pfam" id="PF04820">
    <property type="entry name" value="Trp_halogenase"/>
    <property type="match status" value="1"/>
</dbReference>
<dbReference type="PANTHER" id="PTHR43747:SF4">
    <property type="entry name" value="FLAVIN-DEPENDENT TRYPTOPHAN HALOGENASE"/>
    <property type="match status" value="1"/>
</dbReference>
<protein>
    <submittedName>
        <fullName evidence="3">Tryptophan 7-halogenase</fullName>
    </submittedName>
</protein>
<feature type="binding site" evidence="2">
    <location>
        <position position="382"/>
    </location>
    <ligand>
        <name>L-tryptophan</name>
        <dbReference type="ChEBI" id="CHEBI:57912"/>
    </ligand>
</feature>
<dbReference type="GO" id="GO:0000166">
    <property type="term" value="F:nucleotide binding"/>
    <property type="evidence" value="ECO:0007669"/>
    <property type="project" value="UniProtKB-KW"/>
</dbReference>
<evidence type="ECO:0000256" key="1">
    <source>
        <dbReference type="PIRSR" id="PIRSR011396-1"/>
    </source>
</evidence>
<keyword evidence="2" id="KW-0285">Flavoprotein</keyword>
<dbReference type="PIRSF" id="PIRSF011396">
    <property type="entry name" value="Trp_halogenase"/>
    <property type="match status" value="1"/>
</dbReference>
<dbReference type="SUPFAM" id="SSF51905">
    <property type="entry name" value="FAD/NAD(P)-binding domain"/>
    <property type="match status" value="1"/>
</dbReference>
<accession>A0A502FYN1</accession>
<name>A0A502FYN1_9SPHN</name>
<feature type="binding site" evidence="2">
    <location>
        <begin position="52"/>
        <end position="55"/>
    </location>
    <ligand>
        <name>FAD</name>
        <dbReference type="ChEBI" id="CHEBI:57692"/>
    </ligand>
</feature>
<dbReference type="InterPro" id="IPR036188">
    <property type="entry name" value="FAD/NAD-bd_sf"/>
</dbReference>
<proteinExistence type="predicted"/>
<sequence>MAGGRRAARHDRARYQRDRGNHPARLCRVGAAPVNHSARDFARDGAIVILGGGTAGWIAACLIAQRWPQGRVTLVESPEIGIVGVGEGSTPQLKYFFDRLGIAEAEWMPACDATYKLGIGFEGWSDRQGFERYFHPFPTALDSHTAGSFFYNTRARRTGRDVAAHPDQFLLPARLAAAGCAPQSDESFPFEVSYGYHFDAYKVGAFLGRHAVAKLGVTHLQHRVEGIERRADGGIAALLCDGGERIAGDVFIDSSGFRSLLFEGTLGVPFVSYGDTLFNDSAVVMPTSRDAAEPLASQTRATALSAGWVWDIPLTSRTGNGYVYSSAYLGSDQAEAELRAHLAIGNEGTARHLSMRVGRVAESWSHNALAVGLAQGFLEPLEATALHIVIATVEAFLDAVDQDGFTEKARAPFNARIAARYDGVRDYIVAHYRLNQHHADPHGYWAAARAVEPSDTLKRVMSAWFTGADLAATIDQLDIARYYNAISWHCLLAGYGTFPEDARLVPPGPDIDRIDMAGIDDFLRRCALNFRPHTDHLPR</sequence>
<keyword evidence="2" id="KW-0274">FAD</keyword>